<evidence type="ECO:0000256" key="7">
    <source>
        <dbReference type="ARBA" id="ARBA00022833"/>
    </source>
</evidence>
<evidence type="ECO:0000313" key="14">
    <source>
        <dbReference type="Proteomes" id="UP000002320"/>
    </source>
</evidence>
<feature type="compositionally biased region" description="Polar residues" evidence="9">
    <location>
        <begin position="7"/>
        <end position="24"/>
    </location>
</feature>
<dbReference type="GO" id="GO:0097039">
    <property type="term" value="P:protein linear polyubiquitination"/>
    <property type="evidence" value="ECO:0007669"/>
    <property type="project" value="TreeGrafter"/>
</dbReference>
<evidence type="ECO:0000256" key="2">
    <source>
        <dbReference type="ARBA" id="ARBA00022679"/>
    </source>
</evidence>
<dbReference type="SUPFAM" id="SSF57850">
    <property type="entry name" value="RING/U-box"/>
    <property type="match status" value="7"/>
</dbReference>
<dbReference type="GO" id="GO:0008270">
    <property type="term" value="F:zinc ion binding"/>
    <property type="evidence" value="ECO:0007669"/>
    <property type="project" value="UniProtKB-KW"/>
</dbReference>
<dbReference type="PANTHER" id="PTHR22770">
    <property type="entry name" value="UBIQUITIN CONJUGATING ENZYME 7 INTERACTING PROTEIN-RELATED"/>
    <property type="match status" value="1"/>
</dbReference>
<reference evidence="12" key="1">
    <citation type="submission" date="2007-03" db="EMBL/GenBank/DDBJ databases">
        <title>Annotation of Culex pipiens quinquefasciatus.</title>
        <authorList>
            <consortium name="The Broad Institute Genome Sequencing Platform"/>
            <person name="Atkinson P.W."/>
            <person name="Hemingway J."/>
            <person name="Christensen B.M."/>
            <person name="Higgs S."/>
            <person name="Kodira C."/>
            <person name="Hannick L."/>
            <person name="Megy K."/>
            <person name="O'Leary S."/>
            <person name="Pearson M."/>
            <person name="Haas B.J."/>
            <person name="Mauceli E."/>
            <person name="Wortman J.R."/>
            <person name="Lee N.H."/>
            <person name="Guigo R."/>
            <person name="Stanke M."/>
            <person name="Alvarado L."/>
            <person name="Amedeo P."/>
            <person name="Antoine C.H."/>
            <person name="Arensburger P."/>
            <person name="Bidwell S.L."/>
            <person name="Crawford M."/>
            <person name="Camaro F."/>
            <person name="Devon K."/>
            <person name="Engels R."/>
            <person name="Hammond M."/>
            <person name="Howarth C."/>
            <person name="Koehrsen M."/>
            <person name="Lawson D."/>
            <person name="Montgomery P."/>
            <person name="Nene V."/>
            <person name="Nusbaum C."/>
            <person name="Puiu D."/>
            <person name="Romero-Severson J."/>
            <person name="Severson D.W."/>
            <person name="Shumway M."/>
            <person name="Sisk P."/>
            <person name="Stolte C."/>
            <person name="Zeng Q."/>
            <person name="Eisenstadt E."/>
            <person name="Fraser-Liggett C."/>
            <person name="Strausberg R."/>
            <person name="Galagan J."/>
            <person name="Birren B."/>
            <person name="Collins F.H."/>
        </authorList>
    </citation>
    <scope>NUCLEOTIDE SEQUENCE [LARGE SCALE GENOMIC DNA]</scope>
    <source>
        <strain evidence="12">JHB</strain>
    </source>
</reference>
<protein>
    <submittedName>
        <fullName evidence="12 13">RanBP-type and C3HC4-type zinc finger-containing protein 1</fullName>
    </submittedName>
</protein>
<dbReference type="AlphaFoldDB" id="B0WCQ7"/>
<accession>B0WCQ7</accession>
<comment type="pathway">
    <text evidence="1">Protein modification; protein ubiquitination.</text>
</comment>
<evidence type="ECO:0000256" key="8">
    <source>
        <dbReference type="PROSITE-ProRule" id="PRU00175"/>
    </source>
</evidence>
<dbReference type="CDD" id="cd20345">
    <property type="entry name" value="BRcat_RBR_HOIL1"/>
    <property type="match status" value="1"/>
</dbReference>
<feature type="domain" description="RING-type" evidence="10">
    <location>
        <begin position="132"/>
        <end position="172"/>
    </location>
</feature>
<dbReference type="EMBL" id="DS231890">
    <property type="protein sequence ID" value="EDS43783.1"/>
    <property type="molecule type" value="Genomic_DNA"/>
</dbReference>
<dbReference type="eggNOG" id="KOG1815">
    <property type="taxonomic scope" value="Eukaryota"/>
</dbReference>
<evidence type="ECO:0000256" key="9">
    <source>
        <dbReference type="SAM" id="MobiDB-lite"/>
    </source>
</evidence>
<keyword evidence="7" id="KW-0862">Zinc</keyword>
<feature type="domain" description="RING-type" evidence="11">
    <location>
        <begin position="240"/>
        <end position="481"/>
    </location>
</feature>
<sequence>MAMAQPAASTSSEPNQNFPPTTATVAVAGPSGLPMRGLNENRKPLPQELMMALAQVAAPQAGPSRAEVDLLIDRKPSPHELMMALKQASEQQAGPSRAAVRLSIERKPSQYELLMQLNKATDLIRNCEPSECFLCSKMIQTSRGVVLVNCLHTFCGNCLQTSLLEHATVRCPYPYGQFECDGTLEDREIESLLGPEEYKGFLQRQFEVYQTDEAPKRAILPEDLELLVTLTDASVVPNPEAFECPVCMGPFEAYEGVILRDCFHSFCRECLASSIKHADDVVVRCPFQDENYACDSMIQDREIKSLLSEGEYNAYLGRSLQKAESLAVNSFHCKTPNCNGWCLVEDHVSGFRCPVCGSMNCLKCKNFPPTTATVAVAGPSGLPMRGLNEAGPSRAAVRLSIERKPSQYELLMQLNKATDLIRNCEPSECFLCSKMIQTSRGVVLVNCLHTFCGNCLQTSLLEHATVRCPYPYGQFECDGTLEDREIESLLGPEEYKGFLQRQFEVYQTDEAPKRAILPEDLELLVTLTDASVVPNPEAFECPVCMAPFEAYEGVILRDCFHSFCRECLASSIKHADDVVVRCPFQDENYACDSMIQDREIKSLLSEGEYNAYLGRSLQKAESLAVNSFHCKTPNCNGWCLVEDHVSGFRCPVCGSMNCLKCKAIHPNMGCEEYQDRLNGNYELKCSERQVQALISSGEAMRCPRCTVVVQKIAGCDFVACTVCKTGICWATRGPRWGPLGQGDTSGGCLCGVGGRKCHPSCRNCH</sequence>
<dbReference type="PROSITE" id="PS51873">
    <property type="entry name" value="TRIAD"/>
    <property type="match status" value="2"/>
</dbReference>
<feature type="domain" description="RING-type" evidence="11">
    <location>
        <begin position="537"/>
        <end position="761"/>
    </location>
</feature>
<dbReference type="GO" id="GO:0043161">
    <property type="term" value="P:proteasome-mediated ubiquitin-dependent protein catabolic process"/>
    <property type="evidence" value="ECO:0007669"/>
    <property type="project" value="TreeGrafter"/>
</dbReference>
<dbReference type="OrthoDB" id="261960at2759"/>
<dbReference type="PANTHER" id="PTHR22770:SF13">
    <property type="entry name" value="RING-TYPE DOMAIN-CONTAINING PROTEIN"/>
    <property type="match status" value="1"/>
</dbReference>
<dbReference type="InterPro" id="IPR013083">
    <property type="entry name" value="Znf_RING/FYVE/PHD"/>
</dbReference>
<keyword evidence="14" id="KW-1185">Reference proteome</keyword>
<feature type="region of interest" description="Disordered" evidence="9">
    <location>
        <begin position="1"/>
        <end position="35"/>
    </location>
</feature>
<organism>
    <name type="scientific">Culex quinquefasciatus</name>
    <name type="common">Southern house mosquito</name>
    <name type="synonym">Culex pungens</name>
    <dbReference type="NCBI Taxonomy" id="7176"/>
    <lineage>
        <taxon>Eukaryota</taxon>
        <taxon>Metazoa</taxon>
        <taxon>Ecdysozoa</taxon>
        <taxon>Arthropoda</taxon>
        <taxon>Hexapoda</taxon>
        <taxon>Insecta</taxon>
        <taxon>Pterygota</taxon>
        <taxon>Neoptera</taxon>
        <taxon>Endopterygota</taxon>
        <taxon>Diptera</taxon>
        <taxon>Nematocera</taxon>
        <taxon>Culicoidea</taxon>
        <taxon>Culicidae</taxon>
        <taxon>Culicinae</taxon>
        <taxon>Culicini</taxon>
        <taxon>Culex</taxon>
        <taxon>Culex</taxon>
    </lineage>
</organism>
<dbReference type="VEuPathDB" id="VectorBase:CQUJHB002945"/>
<dbReference type="VEuPathDB" id="VectorBase:CPIJ004842"/>
<keyword evidence="3" id="KW-0479">Metal-binding</keyword>
<dbReference type="FunFam" id="3.30.40.10:FF:000137">
    <property type="entry name" value="RanBP-type and C3HC4-type zinc finger-containing protein 1"/>
    <property type="match status" value="2"/>
</dbReference>
<keyword evidence="4" id="KW-0677">Repeat</keyword>
<dbReference type="Pfam" id="PF13445">
    <property type="entry name" value="zf-RING_UBOX"/>
    <property type="match status" value="2"/>
</dbReference>
<dbReference type="Proteomes" id="UP000002320">
    <property type="component" value="Unassembled WGS sequence"/>
</dbReference>
<feature type="domain" description="RING-type" evidence="10">
    <location>
        <begin position="429"/>
        <end position="469"/>
    </location>
</feature>
<evidence type="ECO:0000259" key="11">
    <source>
        <dbReference type="PROSITE" id="PS51873"/>
    </source>
</evidence>
<dbReference type="InParanoid" id="B0WCQ7"/>
<dbReference type="CDD" id="cd16633">
    <property type="entry name" value="mRING-HC-C3HC3D_RBR_HOIL1"/>
    <property type="match status" value="2"/>
</dbReference>
<evidence type="ECO:0000256" key="4">
    <source>
        <dbReference type="ARBA" id="ARBA00022737"/>
    </source>
</evidence>
<keyword evidence="6" id="KW-0833">Ubl conjugation pathway</keyword>
<reference evidence="13" key="2">
    <citation type="submission" date="2020-05" db="UniProtKB">
        <authorList>
            <consortium name="EnsemblMetazoa"/>
        </authorList>
    </citation>
    <scope>IDENTIFICATION</scope>
    <source>
        <strain evidence="13">JHB</strain>
    </source>
</reference>
<dbReference type="InterPro" id="IPR047557">
    <property type="entry name" value="Rcat_RBR_HOIL1"/>
</dbReference>
<feature type="domain" description="RING-type" evidence="10">
    <location>
        <begin position="244"/>
        <end position="286"/>
    </location>
</feature>
<evidence type="ECO:0000313" key="13">
    <source>
        <dbReference type="EnsemblMetazoa" id="CPIJ004842-PA"/>
    </source>
</evidence>
<dbReference type="STRING" id="7176.B0WCQ7"/>
<dbReference type="InterPro" id="IPR001841">
    <property type="entry name" value="Znf_RING"/>
</dbReference>
<evidence type="ECO:0000256" key="3">
    <source>
        <dbReference type="ARBA" id="ARBA00022723"/>
    </source>
</evidence>
<keyword evidence="2" id="KW-0808">Transferase</keyword>
<evidence type="ECO:0000259" key="10">
    <source>
        <dbReference type="PROSITE" id="PS50089"/>
    </source>
</evidence>
<keyword evidence="5 8" id="KW-0863">Zinc-finger</keyword>
<proteinExistence type="predicted"/>
<dbReference type="EnsemblMetazoa" id="CPIJ004842-RA">
    <property type="protein sequence ID" value="CPIJ004842-PA"/>
    <property type="gene ID" value="CPIJ004842"/>
</dbReference>
<feature type="domain" description="RING-type" evidence="10">
    <location>
        <begin position="541"/>
        <end position="583"/>
    </location>
</feature>
<dbReference type="GO" id="GO:0004842">
    <property type="term" value="F:ubiquitin-protein transferase activity"/>
    <property type="evidence" value="ECO:0007669"/>
    <property type="project" value="TreeGrafter"/>
</dbReference>
<dbReference type="HOGENOM" id="CLU_364956_0_0_1"/>
<dbReference type="Gene3D" id="1.20.120.1750">
    <property type="match status" value="1"/>
</dbReference>
<dbReference type="SMART" id="SM00647">
    <property type="entry name" value="IBR"/>
    <property type="match status" value="3"/>
</dbReference>
<dbReference type="GO" id="GO:0043130">
    <property type="term" value="F:ubiquitin binding"/>
    <property type="evidence" value="ECO:0007669"/>
    <property type="project" value="TreeGrafter"/>
</dbReference>
<dbReference type="PROSITE" id="PS00518">
    <property type="entry name" value="ZF_RING_1"/>
    <property type="match status" value="4"/>
</dbReference>
<evidence type="ECO:0000256" key="6">
    <source>
        <dbReference type="ARBA" id="ARBA00022786"/>
    </source>
</evidence>
<dbReference type="SMART" id="SM00184">
    <property type="entry name" value="RING"/>
    <property type="match status" value="4"/>
</dbReference>
<evidence type="ECO:0000256" key="5">
    <source>
        <dbReference type="ARBA" id="ARBA00022771"/>
    </source>
</evidence>
<dbReference type="InterPro" id="IPR044066">
    <property type="entry name" value="TRIAD_supradom"/>
</dbReference>
<dbReference type="InterPro" id="IPR051628">
    <property type="entry name" value="LUBAC_E3_Ligases"/>
</dbReference>
<dbReference type="InterPro" id="IPR002867">
    <property type="entry name" value="IBR_dom"/>
</dbReference>
<evidence type="ECO:0000256" key="1">
    <source>
        <dbReference type="ARBA" id="ARBA00004906"/>
    </source>
</evidence>
<dbReference type="InterPro" id="IPR047559">
    <property type="entry name" value="HOIL1_RBR_mRING-HC-C3HC3D"/>
</dbReference>
<dbReference type="GO" id="GO:0071797">
    <property type="term" value="C:LUBAC complex"/>
    <property type="evidence" value="ECO:0007669"/>
    <property type="project" value="TreeGrafter"/>
</dbReference>
<dbReference type="InterPro" id="IPR027370">
    <property type="entry name" value="Znf-RING_euk"/>
</dbReference>
<dbReference type="CDD" id="cd20358">
    <property type="entry name" value="Rcat_RBR_HOIL1"/>
    <property type="match status" value="1"/>
</dbReference>
<name>B0WCQ7_CULQU</name>
<dbReference type="Gene3D" id="3.30.40.10">
    <property type="entry name" value="Zinc/RING finger domain, C3HC4 (zinc finger)"/>
    <property type="match status" value="4"/>
</dbReference>
<dbReference type="KEGG" id="cqu:CpipJ_CPIJ004842"/>
<gene>
    <name evidence="13" type="primary">6036440</name>
    <name evidence="12" type="ORF">CpipJ_CPIJ004842</name>
</gene>
<dbReference type="PROSITE" id="PS50089">
    <property type="entry name" value="ZF_RING_2"/>
    <property type="match status" value="4"/>
</dbReference>
<dbReference type="InterPro" id="IPR017907">
    <property type="entry name" value="Znf_RING_CS"/>
</dbReference>
<dbReference type="InterPro" id="IPR047558">
    <property type="entry name" value="BRcat_RBR_HOIL1"/>
</dbReference>
<evidence type="ECO:0000313" key="12">
    <source>
        <dbReference type="EMBL" id="EDS43783.1"/>
    </source>
</evidence>
<dbReference type="OMA" id="NCEPSEC"/>